<keyword evidence="2" id="KW-1185">Reference proteome</keyword>
<dbReference type="Proteomes" id="UP000029981">
    <property type="component" value="Chromosome 3"/>
</dbReference>
<evidence type="ECO:0000313" key="2">
    <source>
        <dbReference type="Proteomes" id="UP000029981"/>
    </source>
</evidence>
<protein>
    <submittedName>
        <fullName evidence="1">Uncharacterized protein</fullName>
    </submittedName>
</protein>
<dbReference type="EMBL" id="CM002924">
    <property type="protein sequence ID" value="KGN59743.1"/>
    <property type="molecule type" value="Genomic_DNA"/>
</dbReference>
<name>A0A0A0LD69_CUCSA</name>
<reference evidence="1 2" key="2">
    <citation type="journal article" date="2009" name="PLoS ONE">
        <title>An integrated genetic and cytogenetic map of the cucumber genome.</title>
        <authorList>
            <person name="Ren Y."/>
            <person name="Zhang Z."/>
            <person name="Liu J."/>
            <person name="Staub J.E."/>
            <person name="Han Y."/>
            <person name="Cheng Z."/>
            <person name="Li X."/>
            <person name="Lu J."/>
            <person name="Miao H."/>
            <person name="Kang H."/>
            <person name="Xie B."/>
            <person name="Gu X."/>
            <person name="Wang X."/>
            <person name="Du Y."/>
            <person name="Jin W."/>
            <person name="Huang S."/>
        </authorList>
    </citation>
    <scope>NUCLEOTIDE SEQUENCE [LARGE SCALE GENOMIC DNA]</scope>
    <source>
        <strain evidence="2">cv. 9930</strain>
    </source>
</reference>
<gene>
    <name evidence="1" type="ORF">Csa_3G842650</name>
</gene>
<organism evidence="1 2">
    <name type="scientific">Cucumis sativus</name>
    <name type="common">Cucumber</name>
    <dbReference type="NCBI Taxonomy" id="3659"/>
    <lineage>
        <taxon>Eukaryota</taxon>
        <taxon>Viridiplantae</taxon>
        <taxon>Streptophyta</taxon>
        <taxon>Embryophyta</taxon>
        <taxon>Tracheophyta</taxon>
        <taxon>Spermatophyta</taxon>
        <taxon>Magnoliopsida</taxon>
        <taxon>eudicotyledons</taxon>
        <taxon>Gunneridae</taxon>
        <taxon>Pentapetalae</taxon>
        <taxon>rosids</taxon>
        <taxon>fabids</taxon>
        <taxon>Cucurbitales</taxon>
        <taxon>Cucurbitaceae</taxon>
        <taxon>Benincaseae</taxon>
        <taxon>Cucumis</taxon>
    </lineage>
</organism>
<proteinExistence type="predicted"/>
<reference evidence="1 2" key="3">
    <citation type="journal article" date="2010" name="BMC Genomics">
        <title>Transcriptome sequencing and comparative analysis of cucumber flowers with different sex types.</title>
        <authorList>
            <person name="Guo S."/>
            <person name="Zheng Y."/>
            <person name="Joung J.G."/>
            <person name="Liu S."/>
            <person name="Zhang Z."/>
            <person name="Crasta O.R."/>
            <person name="Sobral B.W."/>
            <person name="Xu Y."/>
            <person name="Huang S."/>
            <person name="Fei Z."/>
        </authorList>
    </citation>
    <scope>NUCLEOTIDE SEQUENCE [LARGE SCALE GENOMIC DNA]</scope>
    <source>
        <strain evidence="2">cv. 9930</strain>
    </source>
</reference>
<dbReference type="AlphaFoldDB" id="A0A0A0LD69"/>
<dbReference type="Gramene" id="KGN59743">
    <property type="protein sequence ID" value="KGN59743"/>
    <property type="gene ID" value="Csa_3G842650"/>
</dbReference>
<sequence>MVHRINERTNEHVFTLQTITDLKTTISLFLSSISGNPIFPFLPQLLDSPLIFFFILSLFITQSFLPLLPFSLSCFYNTCFFFHFLLGSRFDCLCSNPFSLISRDYALNARICIDSYFLMLAANGSSI</sequence>
<reference evidence="1 2" key="1">
    <citation type="journal article" date="2009" name="Nat. Genet.">
        <title>The genome of the cucumber, Cucumis sativus L.</title>
        <authorList>
            <person name="Huang S."/>
            <person name="Li R."/>
            <person name="Zhang Z."/>
            <person name="Li L."/>
            <person name="Gu X."/>
            <person name="Fan W."/>
            <person name="Lucas W.J."/>
            <person name="Wang X."/>
            <person name="Xie B."/>
            <person name="Ni P."/>
            <person name="Ren Y."/>
            <person name="Zhu H."/>
            <person name="Li J."/>
            <person name="Lin K."/>
            <person name="Jin W."/>
            <person name="Fei Z."/>
            <person name="Li G."/>
            <person name="Staub J."/>
            <person name="Kilian A."/>
            <person name="van der Vossen E.A."/>
            <person name="Wu Y."/>
            <person name="Guo J."/>
            <person name="He J."/>
            <person name="Jia Z."/>
            <person name="Ren Y."/>
            <person name="Tian G."/>
            <person name="Lu Y."/>
            <person name="Ruan J."/>
            <person name="Qian W."/>
            <person name="Wang M."/>
            <person name="Huang Q."/>
            <person name="Li B."/>
            <person name="Xuan Z."/>
            <person name="Cao J."/>
            <person name="Asan"/>
            <person name="Wu Z."/>
            <person name="Zhang J."/>
            <person name="Cai Q."/>
            <person name="Bai Y."/>
            <person name="Zhao B."/>
            <person name="Han Y."/>
            <person name="Li Y."/>
            <person name="Li X."/>
            <person name="Wang S."/>
            <person name="Shi Q."/>
            <person name="Liu S."/>
            <person name="Cho W.K."/>
            <person name="Kim J.Y."/>
            <person name="Xu Y."/>
            <person name="Heller-Uszynska K."/>
            <person name="Miao H."/>
            <person name="Cheng Z."/>
            <person name="Zhang S."/>
            <person name="Wu J."/>
            <person name="Yang Y."/>
            <person name="Kang H."/>
            <person name="Li M."/>
            <person name="Liang H."/>
            <person name="Ren X."/>
            <person name="Shi Z."/>
            <person name="Wen M."/>
            <person name="Jian M."/>
            <person name="Yang H."/>
            <person name="Zhang G."/>
            <person name="Yang Z."/>
            <person name="Chen R."/>
            <person name="Liu S."/>
            <person name="Li J."/>
            <person name="Ma L."/>
            <person name="Liu H."/>
            <person name="Zhou Y."/>
            <person name="Zhao J."/>
            <person name="Fang X."/>
            <person name="Li G."/>
            <person name="Fang L."/>
            <person name="Li Y."/>
            <person name="Liu D."/>
            <person name="Zheng H."/>
            <person name="Zhang Y."/>
            <person name="Qin N."/>
            <person name="Li Z."/>
            <person name="Yang G."/>
            <person name="Yang S."/>
            <person name="Bolund L."/>
            <person name="Kristiansen K."/>
            <person name="Zheng H."/>
            <person name="Li S."/>
            <person name="Zhang X."/>
            <person name="Yang H."/>
            <person name="Wang J."/>
            <person name="Sun R."/>
            <person name="Zhang B."/>
            <person name="Jiang S."/>
            <person name="Wang J."/>
            <person name="Du Y."/>
            <person name="Li S."/>
        </authorList>
    </citation>
    <scope>NUCLEOTIDE SEQUENCE [LARGE SCALE GENOMIC DNA]</scope>
    <source>
        <strain evidence="2">cv. 9930</strain>
    </source>
</reference>
<accession>A0A0A0LD69</accession>
<reference evidence="1 2" key="4">
    <citation type="journal article" date="2011" name="BMC Genomics">
        <title>RNA-Seq improves annotation of protein-coding genes in the cucumber genome.</title>
        <authorList>
            <person name="Li Z."/>
            <person name="Zhang Z."/>
            <person name="Yan P."/>
            <person name="Huang S."/>
            <person name="Fei Z."/>
            <person name="Lin K."/>
        </authorList>
    </citation>
    <scope>NUCLEOTIDE SEQUENCE [LARGE SCALE GENOMIC DNA]</scope>
    <source>
        <strain evidence="2">cv. 9930</strain>
    </source>
</reference>
<evidence type="ECO:0000313" key="1">
    <source>
        <dbReference type="EMBL" id="KGN59743.1"/>
    </source>
</evidence>